<evidence type="ECO:0000313" key="4">
    <source>
        <dbReference type="Proteomes" id="UP000008461"/>
    </source>
</evidence>
<dbReference type="RefSeq" id="WP_013762609.1">
    <property type="nucleotide sequence ID" value="NC_015510.1"/>
</dbReference>
<feature type="transmembrane region" description="Helical" evidence="2">
    <location>
        <begin position="262"/>
        <end position="281"/>
    </location>
</feature>
<feature type="transmembrane region" description="Helical" evidence="2">
    <location>
        <begin position="431"/>
        <end position="451"/>
    </location>
</feature>
<feature type="transmembrane region" description="Helical" evidence="2">
    <location>
        <begin position="215"/>
        <end position="233"/>
    </location>
</feature>
<reference evidence="3 4" key="1">
    <citation type="journal article" date="2011" name="Stand. Genomic Sci.">
        <title>Complete genome sequence of Haliscomenobacter hydrossis type strain (O).</title>
        <authorList>
            <consortium name="US DOE Joint Genome Institute (JGI-PGF)"/>
            <person name="Daligault H."/>
            <person name="Lapidus A."/>
            <person name="Zeytun A."/>
            <person name="Nolan M."/>
            <person name="Lucas S."/>
            <person name="Del Rio T.G."/>
            <person name="Tice H."/>
            <person name="Cheng J.F."/>
            <person name="Tapia R."/>
            <person name="Han C."/>
            <person name="Goodwin L."/>
            <person name="Pitluck S."/>
            <person name="Liolios K."/>
            <person name="Pagani I."/>
            <person name="Ivanova N."/>
            <person name="Huntemann M."/>
            <person name="Mavromatis K."/>
            <person name="Mikhailova N."/>
            <person name="Pati A."/>
            <person name="Chen A."/>
            <person name="Palaniappan K."/>
            <person name="Land M."/>
            <person name="Hauser L."/>
            <person name="Brambilla E.M."/>
            <person name="Rohde M."/>
            <person name="Verbarg S."/>
            <person name="Goker M."/>
            <person name="Bristow J."/>
            <person name="Eisen J.A."/>
            <person name="Markowitz V."/>
            <person name="Hugenholtz P."/>
            <person name="Kyrpides N.C."/>
            <person name="Klenk H.P."/>
            <person name="Woyke T."/>
        </authorList>
    </citation>
    <scope>NUCLEOTIDE SEQUENCE [LARGE SCALE GENOMIC DNA]</scope>
    <source>
        <strain evidence="4">ATCC 27775 / DSM 1100 / LMG 10767 / O</strain>
    </source>
</reference>
<dbReference type="InterPro" id="IPR019286">
    <property type="entry name" value="DUF2339_TM"/>
</dbReference>
<dbReference type="KEGG" id="hhy:Halhy_0132"/>
<evidence type="ECO:0000313" key="3">
    <source>
        <dbReference type="EMBL" id="AEE48045.1"/>
    </source>
</evidence>
<feature type="transmembrane region" description="Helical" evidence="2">
    <location>
        <begin position="133"/>
        <end position="152"/>
    </location>
</feature>
<feature type="transmembrane region" description="Helical" evidence="2">
    <location>
        <begin position="351"/>
        <end position="371"/>
    </location>
</feature>
<evidence type="ECO:0008006" key="5">
    <source>
        <dbReference type="Google" id="ProtNLM"/>
    </source>
</evidence>
<organism evidence="3 4">
    <name type="scientific">Haliscomenobacter hydrossis (strain ATCC 27775 / DSM 1100 / LMG 10767 / O)</name>
    <dbReference type="NCBI Taxonomy" id="760192"/>
    <lineage>
        <taxon>Bacteria</taxon>
        <taxon>Pseudomonadati</taxon>
        <taxon>Bacteroidota</taxon>
        <taxon>Saprospiria</taxon>
        <taxon>Saprospirales</taxon>
        <taxon>Haliscomenobacteraceae</taxon>
        <taxon>Haliscomenobacter</taxon>
    </lineage>
</organism>
<feature type="transmembrane region" description="Helical" evidence="2">
    <location>
        <begin position="239"/>
        <end position="257"/>
    </location>
</feature>
<feature type="transmembrane region" description="Helical" evidence="2">
    <location>
        <begin position="463"/>
        <end position="485"/>
    </location>
</feature>
<feature type="transmembrane region" description="Helical" evidence="2">
    <location>
        <begin position="669"/>
        <end position="689"/>
    </location>
</feature>
<feature type="transmembrane region" description="Helical" evidence="2">
    <location>
        <begin position="110"/>
        <end position="127"/>
    </location>
</feature>
<dbReference type="AlphaFoldDB" id="F4KST1"/>
<feature type="transmembrane region" description="Helical" evidence="2">
    <location>
        <begin position="726"/>
        <end position="744"/>
    </location>
</feature>
<dbReference type="eggNOG" id="COG5373">
    <property type="taxonomic scope" value="Bacteria"/>
</dbReference>
<dbReference type="Proteomes" id="UP000008461">
    <property type="component" value="Chromosome"/>
</dbReference>
<feature type="coiled-coil region" evidence="1">
    <location>
        <begin position="1"/>
        <end position="42"/>
    </location>
</feature>
<protein>
    <recommendedName>
        <fullName evidence="5">DUF2339 domain-containing protein</fullName>
    </recommendedName>
</protein>
<feature type="transmembrane region" description="Helical" evidence="2">
    <location>
        <begin position="188"/>
        <end position="208"/>
    </location>
</feature>
<feature type="transmembrane region" description="Helical" evidence="2">
    <location>
        <begin position="293"/>
        <end position="314"/>
    </location>
</feature>
<feature type="transmembrane region" description="Helical" evidence="2">
    <location>
        <begin position="406"/>
        <end position="424"/>
    </location>
</feature>
<evidence type="ECO:0000256" key="1">
    <source>
        <dbReference type="SAM" id="Coils"/>
    </source>
</evidence>
<feature type="transmembrane region" description="Helical" evidence="2">
    <location>
        <begin position="563"/>
        <end position="582"/>
    </location>
</feature>
<accession>F4KST1</accession>
<keyword evidence="2" id="KW-1133">Transmembrane helix</keyword>
<keyword evidence="4" id="KW-1185">Reference proteome</keyword>
<gene>
    <name evidence="3" type="ordered locus">Halhy_0132</name>
</gene>
<dbReference type="HOGENOM" id="CLU_014077_0_0_10"/>
<feature type="transmembrane region" description="Helical" evidence="2">
    <location>
        <begin position="756"/>
        <end position="775"/>
    </location>
</feature>
<keyword evidence="2" id="KW-0472">Membrane</keyword>
<dbReference type="PANTHER" id="PTHR38434:SF1">
    <property type="entry name" value="BLL2549 PROTEIN"/>
    <property type="match status" value="1"/>
</dbReference>
<dbReference type="EMBL" id="CP002691">
    <property type="protein sequence ID" value="AEE48045.1"/>
    <property type="molecule type" value="Genomic_DNA"/>
</dbReference>
<reference key="2">
    <citation type="submission" date="2011-04" db="EMBL/GenBank/DDBJ databases">
        <title>Complete sequence of chromosome of Haliscomenobacter hydrossis DSM 1100.</title>
        <authorList>
            <consortium name="US DOE Joint Genome Institute (JGI-PGF)"/>
            <person name="Lucas S."/>
            <person name="Han J."/>
            <person name="Lapidus A."/>
            <person name="Bruce D."/>
            <person name="Goodwin L."/>
            <person name="Pitluck S."/>
            <person name="Peters L."/>
            <person name="Kyrpides N."/>
            <person name="Mavromatis K."/>
            <person name="Ivanova N."/>
            <person name="Ovchinnikova G."/>
            <person name="Pagani I."/>
            <person name="Daligault H."/>
            <person name="Detter J.C."/>
            <person name="Han C."/>
            <person name="Land M."/>
            <person name="Hauser L."/>
            <person name="Markowitz V."/>
            <person name="Cheng J.-F."/>
            <person name="Hugenholtz P."/>
            <person name="Woyke T."/>
            <person name="Wu D."/>
            <person name="Verbarg S."/>
            <person name="Frueling A."/>
            <person name="Brambilla E."/>
            <person name="Klenk H.-P."/>
            <person name="Eisen J.A."/>
        </authorList>
    </citation>
    <scope>NUCLEOTIDE SEQUENCE</scope>
    <source>
        <strain>DSM 1100</strain>
    </source>
</reference>
<feature type="transmembrane region" description="Helical" evidence="2">
    <location>
        <begin position="636"/>
        <end position="657"/>
    </location>
</feature>
<dbReference type="Pfam" id="PF10101">
    <property type="entry name" value="DUF2339"/>
    <property type="match status" value="1"/>
</dbReference>
<dbReference type="PANTHER" id="PTHR38434">
    <property type="entry name" value="BLL2549 PROTEIN"/>
    <property type="match status" value="1"/>
</dbReference>
<dbReference type="OrthoDB" id="666059at2"/>
<keyword evidence="1" id="KW-0175">Coiled coil</keyword>
<proteinExistence type="predicted"/>
<feature type="transmembrane region" description="Helical" evidence="2">
    <location>
        <begin position="383"/>
        <end position="400"/>
    </location>
</feature>
<feature type="transmembrane region" description="Helical" evidence="2">
    <location>
        <begin position="589"/>
        <end position="616"/>
    </location>
</feature>
<feature type="transmembrane region" description="Helical" evidence="2">
    <location>
        <begin position="164"/>
        <end position="182"/>
    </location>
</feature>
<feature type="transmembrane region" description="Helical" evidence="2">
    <location>
        <begin position="321"/>
        <end position="339"/>
    </location>
</feature>
<evidence type="ECO:0000256" key="2">
    <source>
        <dbReference type="SAM" id="Phobius"/>
    </source>
</evidence>
<name>F4KST1_HALH1</name>
<dbReference type="STRING" id="760192.Halhy_0132"/>
<sequence length="785" mass="89724">MADNQHTLQQLLEKLNALLQKQESFAKEIEALRTEIEALKRNPGNKETYQANLSSHIIPPSPVPKIHRSVPAIDDPVVTETNSTQQKTDAKPLVDFNLESFIGENLSNKIGIIIIVLGVGIGLKYAIDHHLISPLFRIILSYLAGLTLMGFAIRFKNKYVEYSAVLLSGAMCILYFTTYAAYSFFHLFSFPVAFSTMCLFTVFTVLAAMYYNRSIIALLGLVGAYAVPFLLGFHPNQYTFLFSYIAVINLGILALAVSRDWWVLKLVTFAWTWVIFIYWYAVYYFRQDDFGLFWFFLLVFFCTFYATILANTLVKRGKFGALNIFLLLFNSIAFFWMGYAACIPHPLAQHLLGLLTLGNALIHFIVGYNLYQQNPDEKGNHRFILAMGLAFFTLAIPIQFDAPWVSILWVLEAGFLFGMGRIKAWSFWEKTAYVLMGLACISMAQDWLYLYNTYSSKSPETRIPLFLNSIFLSSLMFCGSLGFINSLQHHKLYRSPWQHDQDKNELLSFLLATALILGIYFTFFCEISTYWSQAYKDTYSQHRAPGQTLPIIYSRLDLERFRGVWLINYTLFFVSVLALVNLQKIKSAALGVVSVGLNIAVLLLFLTLGLTLLHQLQDSYLNQAVHSYFYHGPFNLGIRYVSLGFLALLLVTGGLLLRKSGLSKDLVVAYELCIYGAVIWWCSDELILWMSKLNVDKAYKLSLSILWGSYALFMVVMGIWKRKPHLRISAIFLFSITLLKLFLYDIAHLNTIPKTIIFIALGILLLIVSFLYIKYKDWIEQDLLK</sequence>
<feature type="transmembrane region" description="Helical" evidence="2">
    <location>
        <begin position="506"/>
        <end position="531"/>
    </location>
</feature>
<keyword evidence="2" id="KW-0812">Transmembrane</keyword>
<feature type="transmembrane region" description="Helical" evidence="2">
    <location>
        <begin position="701"/>
        <end position="719"/>
    </location>
</feature>